<evidence type="ECO:0000256" key="1">
    <source>
        <dbReference type="SAM" id="MobiDB-lite"/>
    </source>
</evidence>
<dbReference type="EMBL" id="BPLR01016434">
    <property type="protein sequence ID" value="GIY83835.1"/>
    <property type="molecule type" value="Genomic_DNA"/>
</dbReference>
<evidence type="ECO:0000313" key="2">
    <source>
        <dbReference type="EMBL" id="GIY83835.1"/>
    </source>
</evidence>
<accession>A0AAV4WQK1</accession>
<proteinExistence type="predicted"/>
<sequence length="145" mass="16203">METLGPEYRGMVPNSLSCRKGMKTHRVIYDNIRLYLMRENAPQCKKRAYFKLMVSLRRHFAQKNDVDGGDCVADPQRRQPEQGEEQAAQLPRGASRGGQAHRTPEAPAQAQVPPTHGHPPAPATHPQAAQAGKVQNNIRCEESKR</sequence>
<feature type="region of interest" description="Disordered" evidence="1">
    <location>
        <begin position="63"/>
        <end position="145"/>
    </location>
</feature>
<dbReference type="AlphaFoldDB" id="A0AAV4WQK1"/>
<dbReference type="Proteomes" id="UP001054945">
    <property type="component" value="Unassembled WGS sequence"/>
</dbReference>
<comment type="caution">
    <text evidence="2">The sequence shown here is derived from an EMBL/GenBank/DDBJ whole genome shotgun (WGS) entry which is preliminary data.</text>
</comment>
<evidence type="ECO:0000313" key="3">
    <source>
        <dbReference type="Proteomes" id="UP001054945"/>
    </source>
</evidence>
<protein>
    <submittedName>
        <fullName evidence="2">Uncharacterized protein</fullName>
    </submittedName>
</protein>
<keyword evidence="3" id="KW-1185">Reference proteome</keyword>
<gene>
    <name evidence="2" type="ORF">CEXT_315601</name>
</gene>
<name>A0AAV4WQK1_CAEEX</name>
<reference evidence="2 3" key="1">
    <citation type="submission" date="2021-06" db="EMBL/GenBank/DDBJ databases">
        <title>Caerostris extrusa draft genome.</title>
        <authorList>
            <person name="Kono N."/>
            <person name="Arakawa K."/>
        </authorList>
    </citation>
    <scope>NUCLEOTIDE SEQUENCE [LARGE SCALE GENOMIC DNA]</scope>
</reference>
<organism evidence="2 3">
    <name type="scientific">Caerostris extrusa</name>
    <name type="common">Bark spider</name>
    <name type="synonym">Caerostris bankana</name>
    <dbReference type="NCBI Taxonomy" id="172846"/>
    <lineage>
        <taxon>Eukaryota</taxon>
        <taxon>Metazoa</taxon>
        <taxon>Ecdysozoa</taxon>
        <taxon>Arthropoda</taxon>
        <taxon>Chelicerata</taxon>
        <taxon>Arachnida</taxon>
        <taxon>Araneae</taxon>
        <taxon>Araneomorphae</taxon>
        <taxon>Entelegynae</taxon>
        <taxon>Araneoidea</taxon>
        <taxon>Araneidae</taxon>
        <taxon>Caerostris</taxon>
    </lineage>
</organism>